<evidence type="ECO:0000256" key="3">
    <source>
        <dbReference type="ARBA" id="ARBA00012744"/>
    </source>
</evidence>
<evidence type="ECO:0000256" key="4">
    <source>
        <dbReference type="ARBA" id="ARBA00022801"/>
    </source>
</evidence>
<reference evidence="10" key="1">
    <citation type="submission" date="2023-02" db="EMBL/GenBank/DDBJ databases">
        <title>Identification and recombinant expression of a fungal hydrolase from Papiliotrema laurentii that hydrolyzes apple cutin and clears colloidal polyester polyurethane.</title>
        <authorList>
            <consortium name="DOE Joint Genome Institute"/>
            <person name="Roman V.A."/>
            <person name="Bojanowski C."/>
            <person name="Crable B.R."/>
            <person name="Wagner D.N."/>
            <person name="Hung C.S."/>
            <person name="Nadeau L.J."/>
            <person name="Schratz L."/>
            <person name="Haridas S."/>
            <person name="Pangilinan J."/>
            <person name="Lipzen A."/>
            <person name="Na H."/>
            <person name="Yan M."/>
            <person name="Ng V."/>
            <person name="Grigoriev I.V."/>
            <person name="Spatafora J.W."/>
            <person name="Barlow D."/>
            <person name="Biffinger J."/>
            <person name="Kelley-Loughnane N."/>
            <person name="Varaljay V.A."/>
            <person name="Crookes-Goodson W.J."/>
        </authorList>
    </citation>
    <scope>NUCLEOTIDE SEQUENCE</scope>
    <source>
        <strain evidence="10">5307AH</strain>
    </source>
</reference>
<evidence type="ECO:0000256" key="2">
    <source>
        <dbReference type="ARBA" id="ARBA00010838"/>
    </source>
</evidence>
<dbReference type="AlphaFoldDB" id="A0AAD9CXJ4"/>
<gene>
    <name evidence="10" type="ORF">DB88DRAFT_497895</name>
</gene>
<sequence length="462" mass="52962">MSFHKDFLYGFATAAAQIEGGGITSEKLSGRGDSIWDEFCNTPNKIEDGSHVQKTCDHLSRFKEDVALMKKLGANSYRFSISWPRIIPNGGKDDPVNELGLQFYDDLINELVAVGIQPFVTLYHWDLPLALHKKYKGWLSREILDDYTRYARVCFERYGDRVKHWLTFNEPWCVAVLGNGIGQFAPGRTCTKEPWIVGHHIILAHAQACKMYKEEFKPTQKGTIGITLNGDWAEPWDDSPENVLAAQTKMDFAVGWFADPIYLGHYPQSMIDRLQDRLPRFTPEEIELVKDSSEFYGCNTYTTNTIKAGGGDDFSGGTELRFDRPDGSLIGVESQLAWLRDVPWGYRKLLNYLYKRYKKPIYCTENGWAIKGESDLSSEEAIDDSGRVRYYEGYLNAVRQAILVDGVDVRSYFAWSFLDNFEWNSGLVPRFGSVYVDFNTFERRPKKSAYYVTEFFQKNILA</sequence>
<keyword evidence="6" id="KW-0326">Glycosidase</keyword>
<evidence type="ECO:0000256" key="6">
    <source>
        <dbReference type="ARBA" id="ARBA00023295"/>
    </source>
</evidence>
<dbReference type="Pfam" id="PF00232">
    <property type="entry name" value="Glyco_hydro_1"/>
    <property type="match status" value="1"/>
</dbReference>
<dbReference type="PRINTS" id="PR00131">
    <property type="entry name" value="GLHYDRLASE1"/>
</dbReference>
<dbReference type="PANTHER" id="PTHR10353">
    <property type="entry name" value="GLYCOSYL HYDROLASE"/>
    <property type="match status" value="1"/>
</dbReference>
<dbReference type="InterPro" id="IPR017853">
    <property type="entry name" value="GH"/>
</dbReference>
<comment type="catalytic activity">
    <reaction evidence="1">
        <text>Hydrolysis of terminal, non-reducing beta-D-glucosyl residues with release of beta-D-glucose.</text>
        <dbReference type="EC" id="3.2.1.21"/>
    </reaction>
</comment>
<keyword evidence="4 10" id="KW-0378">Hydrolase</keyword>
<comment type="caution">
    <text evidence="10">The sequence shown here is derived from an EMBL/GenBank/DDBJ whole genome shotgun (WGS) entry which is preliminary data.</text>
</comment>
<dbReference type="SUPFAM" id="SSF51445">
    <property type="entry name" value="(Trans)glycosidases"/>
    <property type="match status" value="1"/>
</dbReference>
<keyword evidence="11" id="KW-1185">Reference proteome</keyword>
<dbReference type="GO" id="GO:0030245">
    <property type="term" value="P:cellulose catabolic process"/>
    <property type="evidence" value="ECO:0007669"/>
    <property type="project" value="UniProtKB-KW"/>
</dbReference>
<dbReference type="Proteomes" id="UP001182556">
    <property type="component" value="Unassembled WGS sequence"/>
</dbReference>
<dbReference type="EMBL" id="JAODAN010000009">
    <property type="protein sequence ID" value="KAK1922335.1"/>
    <property type="molecule type" value="Genomic_DNA"/>
</dbReference>
<organism evidence="10 11">
    <name type="scientific">Papiliotrema laurentii</name>
    <name type="common">Cryptococcus laurentii</name>
    <dbReference type="NCBI Taxonomy" id="5418"/>
    <lineage>
        <taxon>Eukaryota</taxon>
        <taxon>Fungi</taxon>
        <taxon>Dikarya</taxon>
        <taxon>Basidiomycota</taxon>
        <taxon>Agaricomycotina</taxon>
        <taxon>Tremellomycetes</taxon>
        <taxon>Tremellales</taxon>
        <taxon>Rhynchogastremaceae</taxon>
        <taxon>Papiliotrema</taxon>
    </lineage>
</organism>
<dbReference type="GO" id="GO:0080079">
    <property type="term" value="F:cellobiose glucosidase activity"/>
    <property type="evidence" value="ECO:0007669"/>
    <property type="project" value="UniProtKB-ARBA"/>
</dbReference>
<name>A0AAD9CXJ4_PAPLA</name>
<comment type="function">
    <text evidence="8">Plays an important role in cellulose degradation. Shows hydrolytic activity against several glycosidic compounds.</text>
</comment>
<keyword evidence="7" id="KW-0624">Polysaccharide degradation</keyword>
<dbReference type="PANTHER" id="PTHR10353:SF36">
    <property type="entry name" value="LP05116P"/>
    <property type="match status" value="1"/>
</dbReference>
<evidence type="ECO:0000313" key="11">
    <source>
        <dbReference type="Proteomes" id="UP001182556"/>
    </source>
</evidence>
<dbReference type="Gene3D" id="3.20.20.80">
    <property type="entry name" value="Glycosidases"/>
    <property type="match status" value="1"/>
</dbReference>
<evidence type="ECO:0000256" key="8">
    <source>
        <dbReference type="ARBA" id="ARBA00056775"/>
    </source>
</evidence>
<evidence type="ECO:0000256" key="9">
    <source>
        <dbReference type="RuleBase" id="RU003690"/>
    </source>
</evidence>
<evidence type="ECO:0000313" key="10">
    <source>
        <dbReference type="EMBL" id="KAK1922335.1"/>
    </source>
</evidence>
<dbReference type="InterPro" id="IPR001360">
    <property type="entry name" value="Glyco_hydro_1"/>
</dbReference>
<evidence type="ECO:0000256" key="7">
    <source>
        <dbReference type="ARBA" id="ARBA00023326"/>
    </source>
</evidence>
<keyword evidence="7" id="KW-0119">Carbohydrate metabolism</keyword>
<evidence type="ECO:0000256" key="1">
    <source>
        <dbReference type="ARBA" id="ARBA00000448"/>
    </source>
</evidence>
<protein>
    <recommendedName>
        <fullName evidence="3">beta-glucosidase</fullName>
        <ecNumber evidence="3">3.2.1.21</ecNumber>
    </recommendedName>
</protein>
<accession>A0AAD9CXJ4</accession>
<comment type="similarity">
    <text evidence="2 9">Belongs to the glycosyl hydrolase 1 family.</text>
</comment>
<dbReference type="EC" id="3.2.1.21" evidence="3"/>
<keyword evidence="5" id="KW-0136">Cellulose degradation</keyword>
<evidence type="ECO:0000256" key="5">
    <source>
        <dbReference type="ARBA" id="ARBA00023001"/>
    </source>
</evidence>
<proteinExistence type="inferred from homology"/>
<dbReference type="FunFam" id="3.20.20.80:FF:000011">
    <property type="entry name" value="Cytosolic beta-glucosidase"/>
    <property type="match status" value="1"/>
</dbReference>